<name>A0ABW0CA14_9FLAO</name>
<evidence type="ECO:0000256" key="2">
    <source>
        <dbReference type="ARBA" id="ARBA00012438"/>
    </source>
</evidence>
<dbReference type="CDD" id="cd16922">
    <property type="entry name" value="HATPase_EvgS-ArcB-TorS-like"/>
    <property type="match status" value="1"/>
</dbReference>
<dbReference type="InterPro" id="IPR003594">
    <property type="entry name" value="HATPase_dom"/>
</dbReference>
<dbReference type="InterPro" id="IPR036890">
    <property type="entry name" value="HATPase_C_sf"/>
</dbReference>
<dbReference type="PRINTS" id="PR00344">
    <property type="entry name" value="BCTRLSENSOR"/>
</dbReference>
<dbReference type="PROSITE" id="PS50109">
    <property type="entry name" value="HIS_KIN"/>
    <property type="match status" value="1"/>
</dbReference>
<dbReference type="Pfam" id="PF02518">
    <property type="entry name" value="HATPase_c"/>
    <property type="match status" value="1"/>
</dbReference>
<dbReference type="Gene3D" id="1.10.287.130">
    <property type="match status" value="1"/>
</dbReference>
<dbReference type="SMART" id="SM00448">
    <property type="entry name" value="REC"/>
    <property type="match status" value="1"/>
</dbReference>
<evidence type="ECO:0000256" key="4">
    <source>
        <dbReference type="ARBA" id="ARBA00023012"/>
    </source>
</evidence>
<dbReference type="SMART" id="SM00388">
    <property type="entry name" value="HisKA"/>
    <property type="match status" value="1"/>
</dbReference>
<accession>A0ABW0CA14</accession>
<evidence type="ECO:0000256" key="6">
    <source>
        <dbReference type="SAM" id="Phobius"/>
    </source>
</evidence>
<dbReference type="PROSITE" id="PS50110">
    <property type="entry name" value="RESPONSE_REGULATORY"/>
    <property type="match status" value="1"/>
</dbReference>
<evidence type="ECO:0000256" key="1">
    <source>
        <dbReference type="ARBA" id="ARBA00000085"/>
    </source>
</evidence>
<keyword evidence="6" id="KW-0812">Transmembrane</keyword>
<evidence type="ECO:0000313" key="10">
    <source>
        <dbReference type="Proteomes" id="UP001596162"/>
    </source>
</evidence>
<dbReference type="Gene3D" id="3.30.565.10">
    <property type="entry name" value="Histidine kinase-like ATPase, C-terminal domain"/>
    <property type="match status" value="1"/>
</dbReference>
<keyword evidence="4" id="KW-0902">Two-component regulatory system</keyword>
<dbReference type="Pfam" id="PF00512">
    <property type="entry name" value="HisKA"/>
    <property type="match status" value="1"/>
</dbReference>
<keyword evidence="3 5" id="KW-0597">Phosphoprotein</keyword>
<dbReference type="InterPro" id="IPR005467">
    <property type="entry name" value="His_kinase_dom"/>
</dbReference>
<feature type="domain" description="Response regulatory" evidence="8">
    <location>
        <begin position="572"/>
        <end position="686"/>
    </location>
</feature>
<dbReference type="InterPro" id="IPR011006">
    <property type="entry name" value="CheY-like_superfamily"/>
</dbReference>
<dbReference type="SUPFAM" id="SSF52172">
    <property type="entry name" value="CheY-like"/>
    <property type="match status" value="1"/>
</dbReference>
<organism evidence="9 10">
    <name type="scientific">Bizionia hallyeonensis</name>
    <dbReference type="NCBI Taxonomy" id="1123757"/>
    <lineage>
        <taxon>Bacteria</taxon>
        <taxon>Pseudomonadati</taxon>
        <taxon>Bacteroidota</taxon>
        <taxon>Flavobacteriia</taxon>
        <taxon>Flavobacteriales</taxon>
        <taxon>Flavobacteriaceae</taxon>
        <taxon>Bizionia</taxon>
    </lineage>
</organism>
<feature type="modified residue" description="4-aspartylphosphate" evidence="5">
    <location>
        <position position="621"/>
    </location>
</feature>
<dbReference type="Pfam" id="PF00072">
    <property type="entry name" value="Response_reg"/>
    <property type="match status" value="1"/>
</dbReference>
<dbReference type="InterPro" id="IPR004358">
    <property type="entry name" value="Sig_transdc_His_kin-like_C"/>
</dbReference>
<dbReference type="SUPFAM" id="SSF47384">
    <property type="entry name" value="Homodimeric domain of signal transducing histidine kinase"/>
    <property type="match status" value="1"/>
</dbReference>
<evidence type="ECO:0000313" key="9">
    <source>
        <dbReference type="EMBL" id="MFC5196489.1"/>
    </source>
</evidence>
<keyword evidence="6" id="KW-0472">Membrane</keyword>
<dbReference type="RefSeq" id="WP_376861978.1">
    <property type="nucleotide sequence ID" value="NZ_JBHSLA010000007.1"/>
</dbReference>
<dbReference type="EMBL" id="JBHSLA010000007">
    <property type="protein sequence ID" value="MFC5196489.1"/>
    <property type="molecule type" value="Genomic_DNA"/>
</dbReference>
<proteinExistence type="predicted"/>
<keyword evidence="10" id="KW-1185">Reference proteome</keyword>
<feature type="transmembrane region" description="Helical" evidence="6">
    <location>
        <begin position="12"/>
        <end position="35"/>
    </location>
</feature>
<sequence>MKRLLSSLFNTIIQNTLLFPVITFLAITTLVFTLWHKSIEDYHIWTKQQLRQAGDISTQEFNTTIKGEIIRLENIKKRLEFSNGDYHQFWDSDVNILLEQSNSIKFVEWIDSAMVIRKINPLKGNEAALKLDISKISYRKKEWIMHSIDSSINITPWSKMTQGGHAFLIDIPTYYENKFQGTVTAGMDFTESFNKFSTKLKDYCIEVRDNEGTLFYEFNAEKKVVKDASFSYKSELTIDYLDKQLWNVKLYPTNDLLFLTNKRAFINYTLLFGIILSLLISMLIYFYIKSLKATARALKINTKLANVNTRLKQEKQKADQASKAKTDFLSNMSHEIRTPLHAILGFIQVLKEGNIQQEDKEYVHLMDRSSNNLLTIVNDILEIHKIESGTVTIEEQLFCPSLKLKELVETYEYLFKEKGLYLNLDLTKSDGLYVVSDMSKYSQIITNLLKNALKFTLKGGITVLYKEERIAQKLRLRISIKDSGIGISKSKLATIFERFTQIDSSLKKQHEGSGLGLAISKDFADLLDGSITVKSELDKGSEFIFTAMLNISQHNTLQIIETFENLKLPNLKVLVVDDNTVNVIVLKKLLEDIDIHVDSATNGQIAIEQFRSKNYNLIFMDIHMPQMDGYEATEIIRKEDNEIIIIGLSANVTSTAIQKAMDSGMNNYITKPFTKERLYKLLLNYFS</sequence>
<dbReference type="Proteomes" id="UP001596162">
    <property type="component" value="Unassembled WGS sequence"/>
</dbReference>
<evidence type="ECO:0000256" key="5">
    <source>
        <dbReference type="PROSITE-ProRule" id="PRU00169"/>
    </source>
</evidence>
<comment type="catalytic activity">
    <reaction evidence="1">
        <text>ATP + protein L-histidine = ADP + protein N-phospho-L-histidine.</text>
        <dbReference type="EC" id="2.7.13.3"/>
    </reaction>
</comment>
<dbReference type="EC" id="2.7.13.3" evidence="2"/>
<keyword evidence="6" id="KW-1133">Transmembrane helix</keyword>
<feature type="domain" description="Histidine kinase" evidence="7">
    <location>
        <begin position="331"/>
        <end position="551"/>
    </location>
</feature>
<dbReference type="SUPFAM" id="SSF55874">
    <property type="entry name" value="ATPase domain of HSP90 chaperone/DNA topoisomerase II/histidine kinase"/>
    <property type="match status" value="1"/>
</dbReference>
<gene>
    <name evidence="9" type="ORF">ACFPH8_14200</name>
</gene>
<dbReference type="InterPro" id="IPR003661">
    <property type="entry name" value="HisK_dim/P_dom"/>
</dbReference>
<comment type="caution">
    <text evidence="9">The sequence shown here is derived from an EMBL/GenBank/DDBJ whole genome shotgun (WGS) entry which is preliminary data.</text>
</comment>
<reference evidence="10" key="1">
    <citation type="journal article" date="2019" name="Int. J. Syst. Evol. Microbiol.">
        <title>The Global Catalogue of Microorganisms (GCM) 10K type strain sequencing project: providing services to taxonomists for standard genome sequencing and annotation.</title>
        <authorList>
            <consortium name="The Broad Institute Genomics Platform"/>
            <consortium name="The Broad Institute Genome Sequencing Center for Infectious Disease"/>
            <person name="Wu L."/>
            <person name="Ma J."/>
        </authorList>
    </citation>
    <scope>NUCLEOTIDE SEQUENCE [LARGE SCALE GENOMIC DNA]</scope>
    <source>
        <strain evidence="10">JCM 17978</strain>
    </source>
</reference>
<evidence type="ECO:0000256" key="3">
    <source>
        <dbReference type="ARBA" id="ARBA00022553"/>
    </source>
</evidence>
<protein>
    <recommendedName>
        <fullName evidence="2">histidine kinase</fullName>
        <ecNumber evidence="2">2.7.13.3</ecNumber>
    </recommendedName>
</protein>
<dbReference type="CDD" id="cd00082">
    <property type="entry name" value="HisKA"/>
    <property type="match status" value="1"/>
</dbReference>
<dbReference type="SMART" id="SM00387">
    <property type="entry name" value="HATPase_c"/>
    <property type="match status" value="1"/>
</dbReference>
<dbReference type="PANTHER" id="PTHR45339">
    <property type="entry name" value="HYBRID SIGNAL TRANSDUCTION HISTIDINE KINASE J"/>
    <property type="match status" value="1"/>
</dbReference>
<dbReference type="InterPro" id="IPR036097">
    <property type="entry name" value="HisK_dim/P_sf"/>
</dbReference>
<feature type="transmembrane region" description="Helical" evidence="6">
    <location>
        <begin position="265"/>
        <end position="288"/>
    </location>
</feature>
<dbReference type="PANTHER" id="PTHR45339:SF1">
    <property type="entry name" value="HYBRID SIGNAL TRANSDUCTION HISTIDINE KINASE J"/>
    <property type="match status" value="1"/>
</dbReference>
<dbReference type="InterPro" id="IPR001789">
    <property type="entry name" value="Sig_transdc_resp-reg_receiver"/>
</dbReference>
<dbReference type="CDD" id="cd17546">
    <property type="entry name" value="REC_hyHK_CKI1_RcsC-like"/>
    <property type="match status" value="1"/>
</dbReference>
<evidence type="ECO:0000259" key="7">
    <source>
        <dbReference type="PROSITE" id="PS50109"/>
    </source>
</evidence>
<dbReference type="Gene3D" id="3.40.50.2300">
    <property type="match status" value="1"/>
</dbReference>
<evidence type="ECO:0000259" key="8">
    <source>
        <dbReference type="PROSITE" id="PS50110"/>
    </source>
</evidence>